<dbReference type="CDD" id="cd04301">
    <property type="entry name" value="NAT_SF"/>
    <property type="match status" value="1"/>
</dbReference>
<dbReference type="RefSeq" id="WP_074875942.1">
    <property type="nucleotide sequence ID" value="NZ_FNTF01000002.1"/>
</dbReference>
<dbReference type="EMBL" id="FNTF01000002">
    <property type="protein sequence ID" value="SED46418.1"/>
    <property type="molecule type" value="Genomic_DNA"/>
</dbReference>
<sequence length="173" mass="19901">MATISSQPLIELHAAQRDELETIENLMQFYLYDFSEWLPLKLGEHGFFNAQPKPGYWRNPATRPFLIKVNGELAGFVTVDDETQVPGAEYNIGYFFVSRRFRGQGVAKFVVSALLSRFPGQWQIFHLDVNQPAQRFWARVLPDLTHGEFTLHQQPVDGYPCTVYRFQTSLPSS</sequence>
<dbReference type="PROSITE" id="PS51186">
    <property type="entry name" value="GNAT"/>
    <property type="match status" value="1"/>
</dbReference>
<evidence type="ECO:0000259" key="1">
    <source>
        <dbReference type="PROSITE" id="PS51186"/>
    </source>
</evidence>
<evidence type="ECO:0000313" key="3">
    <source>
        <dbReference type="Proteomes" id="UP000183114"/>
    </source>
</evidence>
<reference evidence="2 3" key="1">
    <citation type="submission" date="2016-10" db="EMBL/GenBank/DDBJ databases">
        <authorList>
            <person name="de Groot N.N."/>
        </authorList>
    </citation>
    <scope>NUCLEOTIDE SEQUENCE [LARGE SCALE GENOMIC DNA]</scope>
    <source>
        <strain evidence="2 3">BS3655</strain>
    </source>
</reference>
<feature type="domain" description="N-acetyltransferase" evidence="1">
    <location>
        <begin position="10"/>
        <end position="171"/>
    </location>
</feature>
<organism evidence="2 3">
    <name type="scientific">Pseudomonas frederiksbergensis</name>
    <dbReference type="NCBI Taxonomy" id="104087"/>
    <lineage>
        <taxon>Bacteria</taxon>
        <taxon>Pseudomonadati</taxon>
        <taxon>Pseudomonadota</taxon>
        <taxon>Gammaproteobacteria</taxon>
        <taxon>Pseudomonadales</taxon>
        <taxon>Pseudomonadaceae</taxon>
        <taxon>Pseudomonas</taxon>
    </lineage>
</organism>
<dbReference type="SUPFAM" id="SSF55729">
    <property type="entry name" value="Acyl-CoA N-acyltransferases (Nat)"/>
    <property type="match status" value="1"/>
</dbReference>
<name>A0A1H5AWQ3_9PSED</name>
<protein>
    <submittedName>
        <fullName evidence="2">Predicted acetyltransferase</fullName>
    </submittedName>
</protein>
<dbReference type="InterPro" id="IPR016181">
    <property type="entry name" value="Acyl_CoA_acyltransferase"/>
</dbReference>
<evidence type="ECO:0000313" key="2">
    <source>
        <dbReference type="EMBL" id="SED46418.1"/>
    </source>
</evidence>
<keyword evidence="2" id="KW-0808">Transferase</keyword>
<dbReference type="InterPro" id="IPR000182">
    <property type="entry name" value="GNAT_dom"/>
</dbReference>
<dbReference type="Proteomes" id="UP000183114">
    <property type="component" value="Unassembled WGS sequence"/>
</dbReference>
<dbReference type="Gene3D" id="3.40.630.30">
    <property type="match status" value="1"/>
</dbReference>
<dbReference type="GO" id="GO:0016747">
    <property type="term" value="F:acyltransferase activity, transferring groups other than amino-acyl groups"/>
    <property type="evidence" value="ECO:0007669"/>
    <property type="project" value="InterPro"/>
</dbReference>
<gene>
    <name evidence="2" type="ORF">SAMN04490185_3532</name>
</gene>
<accession>A0A1H5AWQ3</accession>
<proteinExistence type="predicted"/>
<dbReference type="AlphaFoldDB" id="A0A1H5AWQ3"/>
<dbReference type="Pfam" id="PF00583">
    <property type="entry name" value="Acetyltransf_1"/>
    <property type="match status" value="1"/>
</dbReference>